<dbReference type="AlphaFoldDB" id="R0KEP7"/>
<proteinExistence type="predicted"/>
<dbReference type="RefSeq" id="XP_008020605.1">
    <property type="nucleotide sequence ID" value="XM_008022414.1"/>
</dbReference>
<dbReference type="Proteomes" id="UP000016935">
    <property type="component" value="Unassembled WGS sequence"/>
</dbReference>
<reference evidence="1 2" key="2">
    <citation type="journal article" date="2013" name="PLoS Genet.">
        <title>Comparative genome structure, secondary metabolite, and effector coding capacity across Cochliobolus pathogens.</title>
        <authorList>
            <person name="Condon B.J."/>
            <person name="Leng Y."/>
            <person name="Wu D."/>
            <person name="Bushley K.E."/>
            <person name="Ohm R.A."/>
            <person name="Otillar R."/>
            <person name="Martin J."/>
            <person name="Schackwitz W."/>
            <person name="Grimwood J."/>
            <person name="MohdZainudin N."/>
            <person name="Xue C."/>
            <person name="Wang R."/>
            <person name="Manning V.A."/>
            <person name="Dhillon B."/>
            <person name="Tu Z.J."/>
            <person name="Steffenson B.J."/>
            <person name="Salamov A."/>
            <person name="Sun H."/>
            <person name="Lowry S."/>
            <person name="LaButti K."/>
            <person name="Han J."/>
            <person name="Copeland A."/>
            <person name="Lindquist E."/>
            <person name="Barry K."/>
            <person name="Schmutz J."/>
            <person name="Baker S.E."/>
            <person name="Ciuffetti L.M."/>
            <person name="Grigoriev I.V."/>
            <person name="Zhong S."/>
            <person name="Turgeon B.G."/>
        </authorList>
    </citation>
    <scope>NUCLEOTIDE SEQUENCE [LARGE SCALE GENOMIC DNA]</scope>
    <source>
        <strain evidence="2">28A</strain>
    </source>
</reference>
<dbReference type="EMBL" id="KB908481">
    <property type="protein sequence ID" value="EOA91338.1"/>
    <property type="molecule type" value="Genomic_DNA"/>
</dbReference>
<evidence type="ECO:0000313" key="2">
    <source>
        <dbReference type="Proteomes" id="UP000016935"/>
    </source>
</evidence>
<organism evidence="1 2">
    <name type="scientific">Exserohilum turcicum (strain 28A)</name>
    <name type="common">Northern leaf blight fungus</name>
    <name type="synonym">Setosphaeria turcica</name>
    <dbReference type="NCBI Taxonomy" id="671987"/>
    <lineage>
        <taxon>Eukaryota</taxon>
        <taxon>Fungi</taxon>
        <taxon>Dikarya</taxon>
        <taxon>Ascomycota</taxon>
        <taxon>Pezizomycotina</taxon>
        <taxon>Dothideomycetes</taxon>
        <taxon>Pleosporomycetidae</taxon>
        <taxon>Pleosporales</taxon>
        <taxon>Pleosporineae</taxon>
        <taxon>Pleosporaceae</taxon>
        <taxon>Exserohilum</taxon>
    </lineage>
</organism>
<evidence type="ECO:0000313" key="1">
    <source>
        <dbReference type="EMBL" id="EOA91338.1"/>
    </source>
</evidence>
<reference evidence="1 2" key="1">
    <citation type="journal article" date="2012" name="PLoS Pathog.">
        <title>Diverse lifestyles and strategies of plant pathogenesis encoded in the genomes of eighteen Dothideomycetes fungi.</title>
        <authorList>
            <person name="Ohm R.A."/>
            <person name="Feau N."/>
            <person name="Henrissat B."/>
            <person name="Schoch C.L."/>
            <person name="Horwitz B.A."/>
            <person name="Barry K.W."/>
            <person name="Condon B.J."/>
            <person name="Copeland A.C."/>
            <person name="Dhillon B."/>
            <person name="Glaser F."/>
            <person name="Hesse C.N."/>
            <person name="Kosti I."/>
            <person name="LaButti K."/>
            <person name="Lindquist E.A."/>
            <person name="Lucas S."/>
            <person name="Salamov A.A."/>
            <person name="Bradshaw R.E."/>
            <person name="Ciuffetti L."/>
            <person name="Hamelin R.C."/>
            <person name="Kema G.H.J."/>
            <person name="Lawrence C."/>
            <person name="Scott J.A."/>
            <person name="Spatafora J.W."/>
            <person name="Turgeon B.G."/>
            <person name="de Wit P.J.G.M."/>
            <person name="Zhong S."/>
            <person name="Goodwin S.B."/>
            <person name="Grigoriev I.V."/>
        </authorList>
    </citation>
    <scope>NUCLEOTIDE SEQUENCE [LARGE SCALE GENOMIC DNA]</scope>
    <source>
        <strain evidence="2">28A</strain>
    </source>
</reference>
<accession>R0KEP7</accession>
<name>R0KEP7_EXST2</name>
<dbReference type="GeneID" id="19398273"/>
<dbReference type="HOGENOM" id="CLU_2365407_0_0_1"/>
<feature type="non-terminal residue" evidence="1">
    <location>
        <position position="96"/>
    </location>
</feature>
<gene>
    <name evidence="1" type="ORF">SETTUDRAFT_162086</name>
</gene>
<sequence length="96" mass="11274">MSSTNKVSINDDANLIIKNGSLLMVSCSLRRVVDVNPLQCISSCRFQRRKTKMMARSKEIFGRDQSKIEPLQSLRPDRTFEWILWKNVSWSWVVWL</sequence>
<protein>
    <submittedName>
        <fullName evidence="1">Uncharacterized protein</fullName>
    </submittedName>
</protein>
<keyword evidence="2" id="KW-1185">Reference proteome</keyword>